<dbReference type="PROSITE" id="PS51257">
    <property type="entry name" value="PROKAR_LIPOPROTEIN"/>
    <property type="match status" value="1"/>
</dbReference>
<gene>
    <name evidence="1" type="ORF">AHMF7605_23030</name>
</gene>
<reference evidence="1 2" key="1">
    <citation type="submission" date="2018-03" db="EMBL/GenBank/DDBJ databases">
        <title>Adhaeribacter sp. HMF7605 Genome sequencing and assembly.</title>
        <authorList>
            <person name="Kang H."/>
            <person name="Kang J."/>
            <person name="Cha I."/>
            <person name="Kim H."/>
            <person name="Joh K."/>
        </authorList>
    </citation>
    <scope>NUCLEOTIDE SEQUENCE [LARGE SCALE GENOMIC DNA]</scope>
    <source>
        <strain evidence="1 2">HMF7605</strain>
    </source>
</reference>
<comment type="caution">
    <text evidence="1">The sequence shown here is derived from an EMBL/GenBank/DDBJ whole genome shotgun (WGS) entry which is preliminary data.</text>
</comment>
<dbReference type="Gene3D" id="2.130.10.10">
    <property type="entry name" value="YVTN repeat-like/Quinoprotein amine dehydrogenase"/>
    <property type="match status" value="1"/>
</dbReference>
<keyword evidence="2" id="KW-1185">Reference proteome</keyword>
<dbReference type="EMBL" id="PYFT01000001">
    <property type="protein sequence ID" value="PSR56171.1"/>
    <property type="molecule type" value="Genomic_DNA"/>
</dbReference>
<name>A0A2T2YKZ4_9BACT</name>
<dbReference type="Proteomes" id="UP000240357">
    <property type="component" value="Unassembled WGS sequence"/>
</dbReference>
<proteinExistence type="predicted"/>
<evidence type="ECO:0000313" key="1">
    <source>
        <dbReference type="EMBL" id="PSR56171.1"/>
    </source>
</evidence>
<evidence type="ECO:0008006" key="3">
    <source>
        <dbReference type="Google" id="ProtNLM"/>
    </source>
</evidence>
<dbReference type="AlphaFoldDB" id="A0A2T2YKZ4"/>
<dbReference type="OrthoDB" id="878064at2"/>
<evidence type="ECO:0000313" key="2">
    <source>
        <dbReference type="Proteomes" id="UP000240357"/>
    </source>
</evidence>
<accession>A0A2T2YKZ4</accession>
<dbReference type="SUPFAM" id="SSF110296">
    <property type="entry name" value="Oligoxyloglucan reducing end-specific cellobiohydrolase"/>
    <property type="match status" value="1"/>
</dbReference>
<sequence length="232" mass="26998">MKGIFFWVFTTLFLFSCNSKKKNDEDKINSKIIVYGSKEWEKRRIEESARIRKLAKKKYPSATYDLLPITKDTLIAATQYNGLVLTMDAGKTWNEVATPGLIIKMTIDVEGRIWGIHSWQGIHEADRSTLYLSNNKGRSWITYELDTKELFPADFYSQPNEPLKIIDYNNKIYKLVDTSSELKWTIVDSISNSQESPNPWIRKEFVKDAKGRKWMYNRGGIFLIGKDTVKVY</sequence>
<dbReference type="RefSeq" id="WP_106932349.1">
    <property type="nucleotide sequence ID" value="NZ_PYFT01000001.1"/>
</dbReference>
<protein>
    <recommendedName>
        <fullName evidence="3">Photosynthesis system II assembly factor Ycf48/Hcf136-like domain-containing protein</fullName>
    </recommendedName>
</protein>
<organism evidence="1 2">
    <name type="scientific">Adhaeribacter arboris</name>
    <dbReference type="NCBI Taxonomy" id="2072846"/>
    <lineage>
        <taxon>Bacteria</taxon>
        <taxon>Pseudomonadati</taxon>
        <taxon>Bacteroidota</taxon>
        <taxon>Cytophagia</taxon>
        <taxon>Cytophagales</taxon>
        <taxon>Hymenobacteraceae</taxon>
        <taxon>Adhaeribacter</taxon>
    </lineage>
</organism>
<dbReference type="InterPro" id="IPR015943">
    <property type="entry name" value="WD40/YVTN_repeat-like_dom_sf"/>
</dbReference>